<evidence type="ECO:0000259" key="7">
    <source>
        <dbReference type="Pfam" id="PF00482"/>
    </source>
</evidence>
<evidence type="ECO:0000256" key="3">
    <source>
        <dbReference type="ARBA" id="ARBA00022692"/>
    </source>
</evidence>
<comment type="subcellular location">
    <subcellularLocation>
        <location evidence="1">Cell membrane</location>
        <topology evidence="1">Multi-pass membrane protein</topology>
    </subcellularLocation>
</comment>
<dbReference type="RefSeq" id="WP_124196640.1">
    <property type="nucleotide sequence ID" value="NZ_REGA01000015.1"/>
</dbReference>
<evidence type="ECO:0000313" key="9">
    <source>
        <dbReference type="Proteomes" id="UP000282323"/>
    </source>
</evidence>
<comment type="caution">
    <text evidence="8">The sequence shown here is derived from an EMBL/GenBank/DDBJ whole genome shotgun (WGS) entry which is preliminary data.</text>
</comment>
<feature type="transmembrane region" description="Helical" evidence="6">
    <location>
        <begin position="133"/>
        <end position="154"/>
    </location>
</feature>
<name>A0A3N6M8K3_NATCH</name>
<dbReference type="AlphaFoldDB" id="A0A3N6M8K3"/>
<dbReference type="InterPro" id="IPR042094">
    <property type="entry name" value="T2SS_GspF_sf"/>
</dbReference>
<feature type="transmembrane region" description="Helical" evidence="6">
    <location>
        <begin position="599"/>
        <end position="625"/>
    </location>
</feature>
<feature type="domain" description="Type II secretion system protein GspF" evidence="7">
    <location>
        <begin position="181"/>
        <end position="306"/>
    </location>
</feature>
<keyword evidence="4 6" id="KW-1133">Transmembrane helix</keyword>
<keyword evidence="3 6" id="KW-0812">Transmembrane</keyword>
<evidence type="ECO:0000256" key="4">
    <source>
        <dbReference type="ARBA" id="ARBA00022989"/>
    </source>
</evidence>
<evidence type="ECO:0000256" key="6">
    <source>
        <dbReference type="SAM" id="Phobius"/>
    </source>
</evidence>
<dbReference type="InterPro" id="IPR018076">
    <property type="entry name" value="T2SS_GspF_dom"/>
</dbReference>
<evidence type="ECO:0000256" key="2">
    <source>
        <dbReference type="ARBA" id="ARBA00022475"/>
    </source>
</evidence>
<gene>
    <name evidence="8" type="ORF">EA473_16185</name>
</gene>
<sequence length="705" mass="76300">MRSVNFVPLALALACLLPIVLSRYHARVDRFLTRFAVRTFGSYIDEFRGEHPTRQSALRAAQFPTTYREYGSKTMLYAAILAVVGSIAGIYAIWAVLLVLAVDAETMREALPGALEFLANLGGVPALSPGELFVLIALACFTVGAVAASGTYWLRWWYPRYVADARSQRIERALPATVSFIYALSRSGMAFPTVIRIVARHEETYGEAAAEFEVAVRHMDTFGTDVVTALQIMGRRSPSPQFGEFTENLVSVLQSGHSLSEFLERQYRDYQEESETQQERTLELLSTLAEAYVTVLVAGPLFLITILVVIGIAVGDTLDPLQALIYGILPLGNLAFVIYLSVVTDSIVPGSETAELPSRSTAFPSDIERRANADGGVADASTGSTAGEADLSVTAAANIERVGYYRRLRAVRDRFGDPKSALLERPSRTLFLTVPIAVAAVLWQLPAAFAGGGFTPSAIDDVVAAALLVVLVPFAVVYELHRRRIRAIEAAVPDLLDRLASVNEAGLSIVSAIDQVRESELGPLGAELDLVWRDVQWGADLETALRRFDRRIRTRSVSRVVTLLTEAMNASGDLATVLRIAARQSASDRRLERERAQTMVEYMIVVYVSFLVFLFIITVLAAYLLPNLPTEGAEVARGGGDAGTFSGLSAGEADAYGTLFYHAALVQGLLSGLIAGQLSTGELRAGAKHAAIMIALTIGLFALVV</sequence>
<dbReference type="PANTHER" id="PTHR35402:SF1">
    <property type="entry name" value="TYPE II SECRETION SYSTEM PROTEIN GSPF DOMAIN-CONTAINING PROTEIN"/>
    <property type="match status" value="1"/>
</dbReference>
<feature type="transmembrane region" description="Helical" evidence="6">
    <location>
        <begin position="659"/>
        <end position="678"/>
    </location>
</feature>
<dbReference type="GO" id="GO:0005886">
    <property type="term" value="C:plasma membrane"/>
    <property type="evidence" value="ECO:0007669"/>
    <property type="project" value="UniProtKB-SubCell"/>
</dbReference>
<accession>A0A3N6M8K3</accession>
<reference evidence="8 9" key="1">
    <citation type="submission" date="2018-10" db="EMBL/GenBank/DDBJ databases">
        <title>Natrarchaeobius chitinivorans gen. nov., sp. nov., and Natrarchaeobius haloalkaliphilus sp. nov., alkaliphilic, chitin-utilizing haloarchaea from hypersaline alkaline lakes.</title>
        <authorList>
            <person name="Sorokin D.Y."/>
            <person name="Elcheninov A.G."/>
            <person name="Kostrikina N.A."/>
            <person name="Bale N.J."/>
            <person name="Sinninghe Damste J.S."/>
            <person name="Khijniak T.V."/>
            <person name="Kublanov I.V."/>
            <person name="Toshchakov S.V."/>
        </authorList>
    </citation>
    <scope>NUCLEOTIDE SEQUENCE [LARGE SCALE GENOMIC DNA]</scope>
    <source>
        <strain evidence="8 9">AArcht4T</strain>
    </source>
</reference>
<evidence type="ECO:0000313" key="8">
    <source>
        <dbReference type="EMBL" id="RQG92550.1"/>
    </source>
</evidence>
<protein>
    <submittedName>
        <fullName evidence="8">Type II secretion protein F</fullName>
    </submittedName>
</protein>
<feature type="transmembrane region" description="Helical" evidence="6">
    <location>
        <begin position="291"/>
        <end position="315"/>
    </location>
</feature>
<dbReference type="EMBL" id="REGA01000015">
    <property type="protein sequence ID" value="RQG92550.1"/>
    <property type="molecule type" value="Genomic_DNA"/>
</dbReference>
<feature type="transmembrane region" description="Helical" evidence="6">
    <location>
        <begin position="429"/>
        <end position="450"/>
    </location>
</feature>
<proteinExistence type="predicted"/>
<feature type="transmembrane region" description="Helical" evidence="6">
    <location>
        <begin position="685"/>
        <end position="704"/>
    </location>
</feature>
<feature type="transmembrane region" description="Helical" evidence="6">
    <location>
        <begin position="321"/>
        <end position="342"/>
    </location>
</feature>
<keyword evidence="2" id="KW-1003">Cell membrane</keyword>
<dbReference type="InterPro" id="IPR056569">
    <property type="entry name" value="ArlJ-like"/>
</dbReference>
<keyword evidence="9" id="KW-1185">Reference proteome</keyword>
<dbReference type="Gene3D" id="1.20.81.30">
    <property type="entry name" value="Type II secretion system (T2SS), domain F"/>
    <property type="match status" value="1"/>
</dbReference>
<feature type="transmembrane region" description="Helical" evidence="6">
    <location>
        <begin position="462"/>
        <end position="480"/>
    </location>
</feature>
<evidence type="ECO:0000256" key="1">
    <source>
        <dbReference type="ARBA" id="ARBA00004651"/>
    </source>
</evidence>
<dbReference type="Pfam" id="PF00482">
    <property type="entry name" value="T2SSF"/>
    <property type="match status" value="2"/>
</dbReference>
<organism evidence="8 9">
    <name type="scientific">Natrarchaeobius chitinivorans</name>
    <dbReference type="NCBI Taxonomy" id="1679083"/>
    <lineage>
        <taxon>Archaea</taxon>
        <taxon>Methanobacteriati</taxon>
        <taxon>Methanobacteriota</taxon>
        <taxon>Stenosarchaea group</taxon>
        <taxon>Halobacteria</taxon>
        <taxon>Halobacteriales</taxon>
        <taxon>Natrialbaceae</taxon>
        <taxon>Natrarchaeobius</taxon>
    </lineage>
</organism>
<dbReference type="PROSITE" id="PS51257">
    <property type="entry name" value="PROKAR_LIPOPROTEIN"/>
    <property type="match status" value="1"/>
</dbReference>
<evidence type="ECO:0000256" key="5">
    <source>
        <dbReference type="ARBA" id="ARBA00023136"/>
    </source>
</evidence>
<keyword evidence="5 6" id="KW-0472">Membrane</keyword>
<dbReference type="Proteomes" id="UP000282323">
    <property type="component" value="Unassembled WGS sequence"/>
</dbReference>
<dbReference type="PANTHER" id="PTHR35402">
    <property type="entry name" value="INTEGRAL MEMBRANE PROTEIN-RELATED"/>
    <property type="match status" value="1"/>
</dbReference>
<feature type="domain" description="Type II secretion system protein GspF" evidence="7">
    <location>
        <begin position="496"/>
        <end position="620"/>
    </location>
</feature>
<feature type="transmembrane region" description="Helical" evidence="6">
    <location>
        <begin position="76"/>
        <end position="102"/>
    </location>
</feature>
<dbReference type="OrthoDB" id="12374at2157"/>